<dbReference type="STRING" id="1428652.BIV24_25220"/>
<keyword evidence="2" id="KW-0234">DNA repair</keyword>
<gene>
    <name evidence="3" type="ORF">BIV24_25220</name>
</gene>
<dbReference type="RefSeq" id="WP_071368730.1">
    <property type="nucleotide sequence ID" value="NZ_MLYP01000068.1"/>
</dbReference>
<dbReference type="GO" id="GO:0043916">
    <property type="term" value="F:DNA-7-methylguanine glycosylase activity"/>
    <property type="evidence" value="ECO:0007669"/>
    <property type="project" value="TreeGrafter"/>
</dbReference>
<dbReference type="GO" id="GO:0005737">
    <property type="term" value="C:cytoplasm"/>
    <property type="evidence" value="ECO:0007669"/>
    <property type="project" value="TreeGrafter"/>
</dbReference>
<dbReference type="PANTHER" id="PTHR43003:SF13">
    <property type="entry name" value="DNA-3-METHYLADENINE GLYCOSYLASE 2"/>
    <property type="match status" value="1"/>
</dbReference>
<keyword evidence="4" id="KW-1185">Reference proteome</keyword>
<name>A0A1S2P067_9ACTN</name>
<evidence type="ECO:0000313" key="3">
    <source>
        <dbReference type="EMBL" id="OIJ87139.1"/>
    </source>
</evidence>
<evidence type="ECO:0000256" key="1">
    <source>
        <dbReference type="ARBA" id="ARBA00022763"/>
    </source>
</evidence>
<dbReference type="AlphaFoldDB" id="A0A1S2P067"/>
<dbReference type="GO" id="GO:0006307">
    <property type="term" value="P:DNA alkylation repair"/>
    <property type="evidence" value="ECO:0007669"/>
    <property type="project" value="TreeGrafter"/>
</dbReference>
<dbReference type="InterPro" id="IPR023170">
    <property type="entry name" value="HhH_base_excis_C"/>
</dbReference>
<dbReference type="Gene3D" id="1.10.1670.10">
    <property type="entry name" value="Helix-hairpin-Helix base-excision DNA repair enzymes (C-terminal)"/>
    <property type="match status" value="1"/>
</dbReference>
<dbReference type="PANTHER" id="PTHR43003">
    <property type="entry name" value="DNA-3-METHYLADENINE GLYCOSYLASE"/>
    <property type="match status" value="1"/>
</dbReference>
<dbReference type="GO" id="GO:0006285">
    <property type="term" value="P:base-excision repair, AP site formation"/>
    <property type="evidence" value="ECO:0007669"/>
    <property type="project" value="TreeGrafter"/>
</dbReference>
<evidence type="ECO:0000256" key="2">
    <source>
        <dbReference type="ARBA" id="ARBA00023204"/>
    </source>
</evidence>
<dbReference type="InterPro" id="IPR051912">
    <property type="entry name" value="Alkylbase_DNA_Glycosylase/TA"/>
</dbReference>
<dbReference type="GO" id="GO:0008725">
    <property type="term" value="F:DNA-3-methyladenine glycosylase activity"/>
    <property type="evidence" value="ECO:0007669"/>
    <property type="project" value="TreeGrafter"/>
</dbReference>
<sequence length="149" mass="15634">MSLADARLIGSRLIAAYGADAPDPAFGGGLRMLPTPRVIARQPAEELRARIGLTGARARTVLAVAELFADLGDTENLPGRAMLGAAYGVGPWTMDYMAARAGTDADAFPVGDAVLRRVLAARGAADPVVAAEDWRPWRSYAASRLWAAA</sequence>
<evidence type="ECO:0008006" key="5">
    <source>
        <dbReference type="Google" id="ProtNLM"/>
    </source>
</evidence>
<organism evidence="3 4">
    <name type="scientific">Streptomyces colonosanans</name>
    <dbReference type="NCBI Taxonomy" id="1428652"/>
    <lineage>
        <taxon>Bacteria</taxon>
        <taxon>Bacillati</taxon>
        <taxon>Actinomycetota</taxon>
        <taxon>Actinomycetes</taxon>
        <taxon>Kitasatosporales</taxon>
        <taxon>Streptomycetaceae</taxon>
        <taxon>Streptomyces</taxon>
    </lineage>
</organism>
<evidence type="ECO:0000313" key="4">
    <source>
        <dbReference type="Proteomes" id="UP000179935"/>
    </source>
</evidence>
<dbReference type="EMBL" id="MLYP01000068">
    <property type="protein sequence ID" value="OIJ87139.1"/>
    <property type="molecule type" value="Genomic_DNA"/>
</dbReference>
<keyword evidence="1" id="KW-0227">DNA damage</keyword>
<dbReference type="GO" id="GO:0032993">
    <property type="term" value="C:protein-DNA complex"/>
    <property type="evidence" value="ECO:0007669"/>
    <property type="project" value="TreeGrafter"/>
</dbReference>
<dbReference type="SUPFAM" id="SSF48150">
    <property type="entry name" value="DNA-glycosylase"/>
    <property type="match status" value="1"/>
</dbReference>
<dbReference type="Gene3D" id="1.10.340.30">
    <property type="entry name" value="Hypothetical protein, domain 2"/>
    <property type="match status" value="1"/>
</dbReference>
<dbReference type="InterPro" id="IPR011257">
    <property type="entry name" value="DNA_glycosylase"/>
</dbReference>
<dbReference type="Proteomes" id="UP000179935">
    <property type="component" value="Unassembled WGS sequence"/>
</dbReference>
<comment type="caution">
    <text evidence="3">The sequence shown here is derived from an EMBL/GenBank/DDBJ whole genome shotgun (WGS) entry which is preliminary data.</text>
</comment>
<dbReference type="GO" id="GO:0032131">
    <property type="term" value="F:alkylated DNA binding"/>
    <property type="evidence" value="ECO:0007669"/>
    <property type="project" value="TreeGrafter"/>
</dbReference>
<protein>
    <recommendedName>
        <fullName evidence="5">AraC family transcriptional regulator</fullName>
    </recommendedName>
</protein>
<reference evidence="3 4" key="1">
    <citation type="submission" date="2016-10" db="EMBL/GenBank/DDBJ databases">
        <title>Genome sequence of Streptomyces sp. MUSC 93.</title>
        <authorList>
            <person name="Lee L.-H."/>
            <person name="Ser H.-L."/>
            <person name="Law J.W.-F."/>
        </authorList>
    </citation>
    <scope>NUCLEOTIDE SEQUENCE [LARGE SCALE GENOMIC DNA]</scope>
    <source>
        <strain evidence="3 4">MUSC 93</strain>
    </source>
</reference>
<proteinExistence type="predicted"/>
<accession>A0A1S2P067</accession>